<keyword evidence="6 9" id="KW-0479">Metal-binding</keyword>
<dbReference type="GO" id="GO:0008270">
    <property type="term" value="F:zinc ion binding"/>
    <property type="evidence" value="ECO:0007669"/>
    <property type="project" value="UniProtKB-UniRule"/>
</dbReference>
<dbReference type="PANTHER" id="PTHR11774:SF6">
    <property type="entry name" value="PROTEIN FARNESYLTRANSFERASE SUBUNIT BETA"/>
    <property type="match status" value="1"/>
</dbReference>
<evidence type="ECO:0000256" key="3">
    <source>
        <dbReference type="ARBA" id="ARBA00015798"/>
    </source>
</evidence>
<evidence type="ECO:0000256" key="5">
    <source>
        <dbReference type="ARBA" id="ARBA00022679"/>
    </source>
</evidence>
<dbReference type="RefSeq" id="XP_030854558.1">
    <property type="nucleotide sequence ID" value="XM_030998698.1"/>
</dbReference>
<dbReference type="PANTHER" id="PTHR11774">
    <property type="entry name" value="GERANYLGERANYL TRANSFERASE TYPE BETA SUBUNIT"/>
    <property type="match status" value="1"/>
</dbReference>
<keyword evidence="8 9" id="KW-0862">Zinc</keyword>
<evidence type="ECO:0000256" key="8">
    <source>
        <dbReference type="ARBA" id="ARBA00022833"/>
    </source>
</evidence>
<dbReference type="CTD" id="100529261"/>
<evidence type="ECO:0000256" key="6">
    <source>
        <dbReference type="ARBA" id="ARBA00022723"/>
    </source>
</evidence>
<comment type="catalytic activity">
    <reaction evidence="9">
        <text>L-cysteinyl-[protein] + (2E,6E)-farnesyl diphosphate = S-(2E,6E)-farnesyl-L-cysteinyl-[protein] + diphosphate</text>
        <dbReference type="Rhea" id="RHEA:13345"/>
        <dbReference type="Rhea" id="RHEA-COMP:10131"/>
        <dbReference type="Rhea" id="RHEA-COMP:11535"/>
        <dbReference type="ChEBI" id="CHEBI:29950"/>
        <dbReference type="ChEBI" id="CHEBI:33019"/>
        <dbReference type="ChEBI" id="CHEBI:86019"/>
        <dbReference type="ChEBI" id="CHEBI:175763"/>
    </reaction>
</comment>
<dbReference type="SUPFAM" id="SSF48239">
    <property type="entry name" value="Terpenoid cyclases/Protein prenyltransferases"/>
    <property type="match status" value="1"/>
</dbReference>
<dbReference type="Proteomes" id="UP000007110">
    <property type="component" value="Unassembled WGS sequence"/>
</dbReference>
<sequence>MKLCLCATDPSILHCISYHGTGGPGQIAHLAPTYAAVLALSTLGTEEAYNIIDRPKLQSYLMRMKTQEGAFLMHNSGEVDVRGAYCAAVSAILTNVATPDLFDGTPEWIVSCQTYEGGFAGQPGMEAHGGYTFCSVAALVLLGHERLCDVQGLLRWLAMRQMRFEGGFQGRTNKLVDGCYSFWQAGVFPLVHSILTKQEDTALSMDSWMFDQKALQEYVLLCCQNNHGGLIDKPGKARDFYHTCYCLSGLSVAQHFLAGQLREDDVAGDPKNELRPTHPVFNISLQCAHNASHYFGKLPIPTPR</sequence>
<comment type="subunit">
    <text evidence="9">Heterodimer of an alpha and a beta subunit.</text>
</comment>
<dbReference type="InterPro" id="IPR026872">
    <property type="entry name" value="FTB"/>
</dbReference>
<name>A0A7M7PPK2_STRPU</name>
<dbReference type="EC" id="2.5.1.58" evidence="2 9"/>
<dbReference type="FunFam" id="1.50.10.20:FF:000081">
    <property type="entry name" value="Uncharacterized protein"/>
    <property type="match status" value="1"/>
</dbReference>
<feature type="domain" description="Prenyltransferase alpha-alpha toroid" evidence="10">
    <location>
        <begin position="21"/>
        <end position="283"/>
    </location>
</feature>
<reference evidence="12" key="1">
    <citation type="submission" date="2015-02" db="EMBL/GenBank/DDBJ databases">
        <title>Genome sequencing for Strongylocentrotus purpuratus.</title>
        <authorList>
            <person name="Murali S."/>
            <person name="Liu Y."/>
            <person name="Vee V."/>
            <person name="English A."/>
            <person name="Wang M."/>
            <person name="Skinner E."/>
            <person name="Han Y."/>
            <person name="Muzny D.M."/>
            <person name="Worley K.C."/>
            <person name="Gibbs R.A."/>
        </authorList>
    </citation>
    <scope>NUCLEOTIDE SEQUENCE</scope>
</reference>
<dbReference type="Gene3D" id="1.50.10.20">
    <property type="match status" value="1"/>
</dbReference>
<evidence type="ECO:0000256" key="2">
    <source>
        <dbReference type="ARBA" id="ARBA00012702"/>
    </source>
</evidence>
<dbReference type="GO" id="GO:0005965">
    <property type="term" value="C:protein farnesyltransferase complex"/>
    <property type="evidence" value="ECO:0000318"/>
    <property type="project" value="GO_Central"/>
</dbReference>
<dbReference type="CDD" id="cd02893">
    <property type="entry name" value="FTase"/>
    <property type="match status" value="1"/>
</dbReference>
<dbReference type="EnsemblMetazoa" id="XM_030998698">
    <property type="protein sequence ID" value="XP_030854558"/>
    <property type="gene ID" value="LOC576777"/>
</dbReference>
<comment type="similarity">
    <text evidence="1 9">Belongs to the protein prenyltransferase subunit beta family.</text>
</comment>
<dbReference type="GO" id="GO:0097354">
    <property type="term" value="P:prenylation"/>
    <property type="evidence" value="ECO:0007669"/>
    <property type="project" value="UniProtKB-UniRule"/>
</dbReference>
<comment type="cofactor">
    <cofactor evidence="9">
        <name>Zn(2+)</name>
        <dbReference type="ChEBI" id="CHEBI:29105"/>
    </cofactor>
    <text evidence="9">Binds 1 zinc ion per subunit.</text>
</comment>
<dbReference type="Pfam" id="PF00432">
    <property type="entry name" value="Prenyltrans"/>
    <property type="match status" value="1"/>
</dbReference>
<dbReference type="GO" id="GO:0004660">
    <property type="term" value="F:protein farnesyltransferase activity"/>
    <property type="evidence" value="ECO:0007669"/>
    <property type="project" value="UniProtKB-UniRule"/>
</dbReference>
<dbReference type="InParanoid" id="A0A7M7PPK2"/>
<evidence type="ECO:0000256" key="1">
    <source>
        <dbReference type="ARBA" id="ARBA00010497"/>
    </source>
</evidence>
<dbReference type="InterPro" id="IPR001330">
    <property type="entry name" value="Prenyltrans"/>
</dbReference>
<reference evidence="11" key="2">
    <citation type="submission" date="2021-01" db="UniProtKB">
        <authorList>
            <consortium name="EnsemblMetazoa"/>
        </authorList>
    </citation>
    <scope>IDENTIFICATION</scope>
</reference>
<dbReference type="InterPro" id="IPR045089">
    <property type="entry name" value="PGGT1B-like"/>
</dbReference>
<evidence type="ECO:0000256" key="4">
    <source>
        <dbReference type="ARBA" id="ARBA00022602"/>
    </source>
</evidence>
<dbReference type="AlphaFoldDB" id="A0A7M7PPK2"/>
<evidence type="ECO:0000313" key="11">
    <source>
        <dbReference type="EnsemblMetazoa" id="XP_030854558"/>
    </source>
</evidence>
<keyword evidence="7" id="KW-0677">Repeat</keyword>
<dbReference type="OrthoDB" id="10261146at2759"/>
<evidence type="ECO:0000313" key="12">
    <source>
        <dbReference type="Proteomes" id="UP000007110"/>
    </source>
</evidence>
<dbReference type="KEGG" id="spu:576777"/>
<protein>
    <recommendedName>
        <fullName evidence="3 9">Protein farnesyltransferase subunit beta</fullName>
        <shortName evidence="9">FTase-beta</shortName>
        <ecNumber evidence="2 9">2.5.1.58</ecNumber>
    </recommendedName>
</protein>
<proteinExistence type="inferred from homology"/>
<accession>A0A7M7PPK2</accession>
<evidence type="ECO:0000259" key="10">
    <source>
        <dbReference type="Pfam" id="PF00432"/>
    </source>
</evidence>
<dbReference type="InterPro" id="IPR008930">
    <property type="entry name" value="Terpenoid_cyclase/PrenylTrfase"/>
</dbReference>
<dbReference type="GeneID" id="576777"/>
<organism evidence="11 12">
    <name type="scientific">Strongylocentrotus purpuratus</name>
    <name type="common">Purple sea urchin</name>
    <dbReference type="NCBI Taxonomy" id="7668"/>
    <lineage>
        <taxon>Eukaryota</taxon>
        <taxon>Metazoa</taxon>
        <taxon>Echinodermata</taxon>
        <taxon>Eleutherozoa</taxon>
        <taxon>Echinozoa</taxon>
        <taxon>Echinoidea</taxon>
        <taxon>Euechinoidea</taxon>
        <taxon>Echinacea</taxon>
        <taxon>Camarodonta</taxon>
        <taxon>Echinidea</taxon>
        <taxon>Strongylocentrotidae</taxon>
        <taxon>Strongylocentrotus</taxon>
    </lineage>
</organism>
<comment type="function">
    <text evidence="9">Catalyzes the transfer of a farnesyl moiety from farnesyl diphosphate to a cysteine at the fourth position from the C-terminus of several proteins. The beta subunit is responsible for peptide-binding.</text>
</comment>
<keyword evidence="4 9" id="KW-0637">Prenyltransferase</keyword>
<keyword evidence="5 9" id="KW-0808">Transferase</keyword>
<evidence type="ECO:0000256" key="7">
    <source>
        <dbReference type="ARBA" id="ARBA00022737"/>
    </source>
</evidence>
<keyword evidence="12" id="KW-1185">Reference proteome</keyword>
<dbReference type="OMA" id="QGVERGF"/>
<evidence type="ECO:0000256" key="9">
    <source>
        <dbReference type="RuleBase" id="RU365056"/>
    </source>
</evidence>